<dbReference type="PANTHER" id="PTHR11339">
    <property type="entry name" value="EXTRACELLULAR MATRIX GLYCOPROTEIN RELATED"/>
    <property type="match status" value="1"/>
</dbReference>
<dbReference type="Pfam" id="PF01826">
    <property type="entry name" value="TIL"/>
    <property type="match status" value="1"/>
</dbReference>
<proteinExistence type="predicted"/>
<dbReference type="FunFam" id="2.10.25.10:FF:000055">
    <property type="entry name" value="alpha-tectorin isoform X1"/>
    <property type="match status" value="1"/>
</dbReference>
<evidence type="ECO:0000259" key="4">
    <source>
        <dbReference type="Pfam" id="PF01826"/>
    </source>
</evidence>
<dbReference type="InterPro" id="IPR050780">
    <property type="entry name" value="Mucin_vWF_Thrombospondin_sf"/>
</dbReference>
<comment type="caution">
    <text evidence="5">The sequence shown here is derived from an EMBL/GenBank/DDBJ whole genome shotgun (WGS) entry which is preliminary data.</text>
</comment>
<dbReference type="InterPro" id="IPR002919">
    <property type="entry name" value="TIL_dom"/>
</dbReference>
<dbReference type="EMBL" id="VZUD01034650">
    <property type="protein sequence ID" value="NXV25240.1"/>
    <property type="molecule type" value="Genomic_DNA"/>
</dbReference>
<evidence type="ECO:0000256" key="3">
    <source>
        <dbReference type="ARBA" id="ARBA00023157"/>
    </source>
</evidence>
<feature type="non-terminal residue" evidence="5">
    <location>
        <position position="77"/>
    </location>
</feature>
<dbReference type="Gene3D" id="2.10.25.10">
    <property type="entry name" value="Laminin"/>
    <property type="match status" value="1"/>
</dbReference>
<dbReference type="Proteomes" id="UP000578766">
    <property type="component" value="Unassembled WGS sequence"/>
</dbReference>
<protein>
    <submittedName>
        <fullName evidence="5">SSPO protein</fullName>
    </submittedName>
</protein>
<feature type="non-terminal residue" evidence="5">
    <location>
        <position position="1"/>
    </location>
</feature>
<name>A0A7L3SDI6_CEPGR</name>
<evidence type="ECO:0000313" key="5">
    <source>
        <dbReference type="EMBL" id="NXV25240.1"/>
    </source>
</evidence>
<dbReference type="GO" id="GO:0005615">
    <property type="term" value="C:extracellular space"/>
    <property type="evidence" value="ECO:0007669"/>
    <property type="project" value="TreeGrafter"/>
</dbReference>
<dbReference type="CDD" id="cd19941">
    <property type="entry name" value="TIL"/>
    <property type="match status" value="1"/>
</dbReference>
<reference evidence="5 6" key="1">
    <citation type="submission" date="2019-09" db="EMBL/GenBank/DDBJ databases">
        <title>Bird 10,000 Genomes (B10K) Project - Family phase.</title>
        <authorList>
            <person name="Zhang G."/>
        </authorList>
    </citation>
    <scope>NUCLEOTIDE SEQUENCE [LARGE SCALE GENOMIC DNA]</scope>
    <source>
        <strain evidence="5">OUT-0020</strain>
        <tissue evidence="5">Liver</tissue>
    </source>
</reference>
<organism evidence="5 6">
    <name type="scientific">Cepphus grylle</name>
    <name type="common">Black guillemot</name>
    <name type="synonym">Alca grylle</name>
    <dbReference type="NCBI Taxonomy" id="28697"/>
    <lineage>
        <taxon>Eukaryota</taxon>
        <taxon>Metazoa</taxon>
        <taxon>Chordata</taxon>
        <taxon>Craniata</taxon>
        <taxon>Vertebrata</taxon>
        <taxon>Euteleostomi</taxon>
        <taxon>Archelosauria</taxon>
        <taxon>Archosauria</taxon>
        <taxon>Dinosauria</taxon>
        <taxon>Saurischia</taxon>
        <taxon>Theropoda</taxon>
        <taxon>Coelurosauria</taxon>
        <taxon>Aves</taxon>
        <taxon>Neognathae</taxon>
        <taxon>Neoaves</taxon>
        <taxon>Charadriiformes</taxon>
        <taxon>Alcidae</taxon>
        <taxon>Cepphus</taxon>
    </lineage>
</organism>
<keyword evidence="2" id="KW-0964">Secreted</keyword>
<dbReference type="InterPro" id="IPR036084">
    <property type="entry name" value="Ser_inhib-like_sf"/>
</dbReference>
<comment type="subcellular location">
    <subcellularLocation>
        <location evidence="1">Secreted</location>
    </subcellularLocation>
</comment>
<evidence type="ECO:0000313" key="6">
    <source>
        <dbReference type="Proteomes" id="UP000578766"/>
    </source>
</evidence>
<dbReference type="GO" id="GO:0031012">
    <property type="term" value="C:extracellular matrix"/>
    <property type="evidence" value="ECO:0007669"/>
    <property type="project" value="TreeGrafter"/>
</dbReference>
<dbReference type="PANTHER" id="PTHR11339:SF396">
    <property type="entry name" value="SCO-SPONDIN"/>
    <property type="match status" value="1"/>
</dbReference>
<feature type="domain" description="TIL" evidence="4">
    <location>
        <begin position="21"/>
        <end position="77"/>
    </location>
</feature>
<accession>A0A7L3SDI6</accession>
<sequence length="77" mass="7596">GGASEATMGDIPLPVPAEVRCGGGQLYQECGRPCGQTCADLRLPAAGSCPALADLCVPGCNCPPGLVLEEGGQCVPP</sequence>
<gene>
    <name evidence="5" type="primary">Sspo_0</name>
    <name evidence="5" type="ORF">CEPGRY_R16159</name>
</gene>
<dbReference type="AlphaFoldDB" id="A0A7L3SDI6"/>
<keyword evidence="3" id="KW-1015">Disulfide bond</keyword>
<evidence type="ECO:0000256" key="2">
    <source>
        <dbReference type="ARBA" id="ARBA00022525"/>
    </source>
</evidence>
<keyword evidence="6" id="KW-1185">Reference proteome</keyword>
<evidence type="ECO:0000256" key="1">
    <source>
        <dbReference type="ARBA" id="ARBA00004613"/>
    </source>
</evidence>
<dbReference type="SUPFAM" id="SSF57567">
    <property type="entry name" value="Serine protease inhibitors"/>
    <property type="match status" value="1"/>
</dbReference>